<dbReference type="PROSITE" id="PS50112">
    <property type="entry name" value="PAS"/>
    <property type="match status" value="1"/>
</dbReference>
<feature type="region of interest" description="Disordered" evidence="1">
    <location>
        <begin position="63"/>
        <end position="82"/>
    </location>
</feature>
<organism evidence="3 4">
    <name type="scientific">Ranitomeya imitator</name>
    <name type="common">mimic poison frog</name>
    <dbReference type="NCBI Taxonomy" id="111125"/>
    <lineage>
        <taxon>Eukaryota</taxon>
        <taxon>Metazoa</taxon>
        <taxon>Chordata</taxon>
        <taxon>Craniata</taxon>
        <taxon>Vertebrata</taxon>
        <taxon>Euteleostomi</taxon>
        <taxon>Amphibia</taxon>
        <taxon>Batrachia</taxon>
        <taxon>Anura</taxon>
        <taxon>Neobatrachia</taxon>
        <taxon>Hyloidea</taxon>
        <taxon>Dendrobatidae</taxon>
        <taxon>Dendrobatinae</taxon>
        <taxon>Ranitomeya</taxon>
    </lineage>
</organism>
<protein>
    <recommendedName>
        <fullName evidence="2">PAS domain-containing protein</fullName>
    </recommendedName>
</protein>
<dbReference type="InterPro" id="IPR000014">
    <property type="entry name" value="PAS"/>
</dbReference>
<feature type="domain" description="PAS" evidence="2">
    <location>
        <begin position="87"/>
        <end position="149"/>
    </location>
</feature>
<dbReference type="Pfam" id="PF13426">
    <property type="entry name" value="PAS_9"/>
    <property type="match status" value="3"/>
</dbReference>
<feature type="region of interest" description="Disordered" evidence="1">
    <location>
        <begin position="22"/>
        <end position="43"/>
    </location>
</feature>
<evidence type="ECO:0000313" key="3">
    <source>
        <dbReference type="EMBL" id="CAJ0946238.1"/>
    </source>
</evidence>
<feature type="non-terminal residue" evidence="3">
    <location>
        <position position="814"/>
    </location>
</feature>
<reference evidence="3" key="1">
    <citation type="submission" date="2023-07" db="EMBL/GenBank/DDBJ databases">
        <authorList>
            <person name="Stuckert A."/>
        </authorList>
    </citation>
    <scope>NUCLEOTIDE SEQUENCE</scope>
</reference>
<dbReference type="EMBL" id="CAUEEQ010025220">
    <property type="protein sequence ID" value="CAJ0946238.1"/>
    <property type="molecule type" value="Genomic_DNA"/>
</dbReference>
<feature type="compositionally biased region" description="Low complexity" evidence="1">
    <location>
        <begin position="793"/>
        <end position="814"/>
    </location>
</feature>
<keyword evidence="4" id="KW-1185">Reference proteome</keyword>
<evidence type="ECO:0000313" key="4">
    <source>
        <dbReference type="Proteomes" id="UP001176940"/>
    </source>
</evidence>
<sequence length="814" mass="89012">MAASVVPRSPNSPLHSVALLSKSFPQLPSPRRRRHGGRARSHWNTASLTGEDWSSYSLSSTTSNNLLRSPSGLPTPDDTIHSLPSCVRSSSRAVLTVNTKTTQVLMANDKACRMFGYSSLELIGMGLPMLIPASSHRISETLEEELIEADGISRVPGEVVEAVRNGGEVIVLCLWIRKVKSQCLLFLDTVQIISTVLSFQQDVCKQPQSPKLTPDFHNKPVCANDKKKSLLPLLSWGLMPSSTLFGDSVGRRIFIYSDPLHKGPWTILTSSASGAGHLSRVRRLRRVLWLGAGGAAVPPAPFSFFGGRFCGAVVRRCVRPVPRCRSRGNKLKSRLQAYYRPQRSMAAPPPEIGSEGSEEDKGSIFLLRSVCPDPSLQPWGHRTGESVDSLIEAVNQFLGIEDELASSSDHKVSFKRAKWAHRVFSSHPEFEDLIRRNQEHPDKRFSGQRALKAIVSLLTAEAYAHSPVSPNERLGEKDFTGRIVSCDPSCAQLYGYMDPEELLGQHITDLMPTIHIPRHRKEMSQSIQQQRVVGVTRNGATFPLSLTLIKDFPDEVTPVDEYYASLSVLSSISGLITLFPDGIIQGINGTFSRSLFGYDRTQLLGKNISFLVPGFYHYMRSAEDEASFLSPPEEAQVRSKSCDIICNGAVEKSVQKCKSEDLLTTGEGYQHPACSIVLSPSSPLSARTTTGHHKSAYGDPCTMNLPTCCFSPGTPTQDELWEQDQETEKCNLHDLLPNLGMELDLAPLTHCLQSMNLTGSRSEQATPCANNSILSSTCASTMKKTQSPPMGNASPVTVQVAPSPASPVLPAVAL</sequence>
<dbReference type="SMART" id="SM00091">
    <property type="entry name" value="PAS"/>
    <property type="match status" value="3"/>
</dbReference>
<accession>A0ABN9LUK3</accession>
<name>A0ABN9LUK3_9NEOB</name>
<gene>
    <name evidence="3" type="ORF">RIMI_LOCUS11243575</name>
</gene>
<dbReference type="NCBIfam" id="TIGR00229">
    <property type="entry name" value="sensory_box"/>
    <property type="match status" value="1"/>
</dbReference>
<evidence type="ECO:0000256" key="1">
    <source>
        <dbReference type="SAM" id="MobiDB-lite"/>
    </source>
</evidence>
<feature type="compositionally biased region" description="Basic residues" evidence="1">
    <location>
        <begin position="30"/>
        <end position="41"/>
    </location>
</feature>
<dbReference type="SUPFAM" id="SSF55785">
    <property type="entry name" value="PYP-like sensor domain (PAS domain)"/>
    <property type="match status" value="2"/>
</dbReference>
<proteinExistence type="predicted"/>
<dbReference type="Proteomes" id="UP001176940">
    <property type="component" value="Unassembled WGS sequence"/>
</dbReference>
<feature type="region of interest" description="Disordered" evidence="1">
    <location>
        <begin position="782"/>
        <end position="814"/>
    </location>
</feature>
<dbReference type="InterPro" id="IPR035965">
    <property type="entry name" value="PAS-like_dom_sf"/>
</dbReference>
<evidence type="ECO:0000259" key="2">
    <source>
        <dbReference type="PROSITE" id="PS50112"/>
    </source>
</evidence>
<dbReference type="Gene3D" id="3.30.450.20">
    <property type="entry name" value="PAS domain"/>
    <property type="match status" value="2"/>
</dbReference>
<dbReference type="CDD" id="cd00130">
    <property type="entry name" value="PAS"/>
    <property type="match status" value="2"/>
</dbReference>
<comment type="caution">
    <text evidence="3">The sequence shown here is derived from an EMBL/GenBank/DDBJ whole genome shotgun (WGS) entry which is preliminary data.</text>
</comment>